<gene>
    <name evidence="5" type="ORF">S01H1_79739</name>
</gene>
<dbReference type="AlphaFoldDB" id="X0Z2V5"/>
<dbReference type="EMBL" id="BARS01053785">
    <property type="protein sequence ID" value="GAG42921.1"/>
    <property type="molecule type" value="Genomic_DNA"/>
</dbReference>
<dbReference type="GO" id="GO:0009099">
    <property type="term" value="P:L-valine biosynthetic process"/>
    <property type="evidence" value="ECO:0007669"/>
    <property type="project" value="TreeGrafter"/>
</dbReference>
<comment type="cofactor">
    <cofactor evidence="1">
        <name>thiamine diphosphate</name>
        <dbReference type="ChEBI" id="CHEBI:58937"/>
    </cofactor>
</comment>
<dbReference type="GO" id="GO:0030976">
    <property type="term" value="F:thiamine pyrophosphate binding"/>
    <property type="evidence" value="ECO:0007669"/>
    <property type="project" value="InterPro"/>
</dbReference>
<evidence type="ECO:0000259" key="4">
    <source>
        <dbReference type="Pfam" id="PF02776"/>
    </source>
</evidence>
<dbReference type="GO" id="GO:0005948">
    <property type="term" value="C:acetolactate synthase complex"/>
    <property type="evidence" value="ECO:0007669"/>
    <property type="project" value="TreeGrafter"/>
</dbReference>
<evidence type="ECO:0000256" key="2">
    <source>
        <dbReference type="ARBA" id="ARBA00007812"/>
    </source>
</evidence>
<dbReference type="GO" id="GO:0009097">
    <property type="term" value="P:isoleucine biosynthetic process"/>
    <property type="evidence" value="ECO:0007669"/>
    <property type="project" value="TreeGrafter"/>
</dbReference>
<proteinExistence type="inferred from homology"/>
<dbReference type="SUPFAM" id="SSF52518">
    <property type="entry name" value="Thiamin diphosphate-binding fold (THDP-binding)"/>
    <property type="match status" value="1"/>
</dbReference>
<feature type="domain" description="Thiamine pyrophosphate enzyme N-terminal TPP-binding" evidence="4">
    <location>
        <begin position="2"/>
        <end position="42"/>
    </location>
</feature>
<evidence type="ECO:0008006" key="6">
    <source>
        <dbReference type="Google" id="ProtNLM"/>
    </source>
</evidence>
<feature type="non-terminal residue" evidence="5">
    <location>
        <position position="1"/>
    </location>
</feature>
<dbReference type="InterPro" id="IPR029035">
    <property type="entry name" value="DHS-like_NAD/FAD-binding_dom"/>
</dbReference>
<comment type="similarity">
    <text evidence="2">Belongs to the TPP enzyme family.</text>
</comment>
<comment type="caution">
    <text evidence="5">The sequence shown here is derived from an EMBL/GenBank/DDBJ whole genome shotgun (WGS) entry which is preliminary data.</text>
</comment>
<dbReference type="SUPFAM" id="SSF52467">
    <property type="entry name" value="DHS-like NAD/FAD-binding domain"/>
    <property type="match status" value="1"/>
</dbReference>
<reference evidence="5" key="1">
    <citation type="journal article" date="2014" name="Front. Microbiol.">
        <title>High frequency of phylogenetically diverse reductive dehalogenase-homologous genes in deep subseafloor sedimentary metagenomes.</title>
        <authorList>
            <person name="Kawai M."/>
            <person name="Futagami T."/>
            <person name="Toyoda A."/>
            <person name="Takaki Y."/>
            <person name="Nishi S."/>
            <person name="Hori S."/>
            <person name="Arai W."/>
            <person name="Tsubouchi T."/>
            <person name="Morono Y."/>
            <person name="Uchiyama I."/>
            <person name="Ito T."/>
            <person name="Fujiyama A."/>
            <person name="Inagaki F."/>
            <person name="Takami H."/>
        </authorList>
    </citation>
    <scope>NUCLEOTIDE SEQUENCE</scope>
    <source>
        <strain evidence="5">Expedition CK06-06</strain>
    </source>
</reference>
<dbReference type="PANTHER" id="PTHR18968">
    <property type="entry name" value="THIAMINE PYROPHOSPHATE ENZYMES"/>
    <property type="match status" value="1"/>
</dbReference>
<dbReference type="CDD" id="cd07035">
    <property type="entry name" value="TPP_PYR_POX_like"/>
    <property type="match status" value="1"/>
</dbReference>
<evidence type="ECO:0000259" key="3">
    <source>
        <dbReference type="Pfam" id="PF00205"/>
    </source>
</evidence>
<accession>X0Z2V5</accession>
<evidence type="ECO:0000313" key="5">
    <source>
        <dbReference type="EMBL" id="GAG42921.1"/>
    </source>
</evidence>
<feature type="non-terminal residue" evidence="5">
    <location>
        <position position="224"/>
    </location>
</feature>
<dbReference type="PANTHER" id="PTHR18968:SF166">
    <property type="entry name" value="2-HYDROXYACYL-COA LYASE 2"/>
    <property type="match status" value="1"/>
</dbReference>
<organism evidence="5">
    <name type="scientific">marine sediment metagenome</name>
    <dbReference type="NCBI Taxonomy" id="412755"/>
    <lineage>
        <taxon>unclassified sequences</taxon>
        <taxon>metagenomes</taxon>
        <taxon>ecological metagenomes</taxon>
    </lineage>
</organism>
<dbReference type="GO" id="GO:0003984">
    <property type="term" value="F:acetolactate synthase activity"/>
    <property type="evidence" value="ECO:0007669"/>
    <property type="project" value="TreeGrafter"/>
</dbReference>
<dbReference type="InterPro" id="IPR012001">
    <property type="entry name" value="Thiamin_PyroP_enz_TPP-bd_dom"/>
</dbReference>
<sequence>VTDVVTAVANAYQNRSPMLVIGGRSPLSDFEKGALQEMDQVEFLRPLTKWARCLYDTARIPEYMAMAFRHALSGRYGPVFLEMPADMLFRRVEENDVTFPSSYRPQGRVQADPNVIRQAAQLLASAQQPLVMAGSLVYWSAAHDGLRQLIERLQAPVYLNAMARGSVPQDHPLFFSRTRRGALARADVILIIGTPLDFRLAYGKRFNPQARIIQVDVDPTELGR</sequence>
<name>X0Z2V5_9ZZZZ</name>
<dbReference type="Pfam" id="PF00205">
    <property type="entry name" value="TPP_enzyme_M"/>
    <property type="match status" value="1"/>
</dbReference>
<dbReference type="Gene3D" id="3.40.50.970">
    <property type="match status" value="1"/>
</dbReference>
<dbReference type="InterPro" id="IPR029061">
    <property type="entry name" value="THDP-binding"/>
</dbReference>
<dbReference type="Gene3D" id="3.40.50.1220">
    <property type="entry name" value="TPP-binding domain"/>
    <property type="match status" value="1"/>
</dbReference>
<dbReference type="Pfam" id="PF02776">
    <property type="entry name" value="TPP_enzyme_N"/>
    <property type="match status" value="1"/>
</dbReference>
<dbReference type="InterPro" id="IPR012000">
    <property type="entry name" value="Thiamin_PyroP_enz_cen_dom"/>
</dbReference>
<dbReference type="GO" id="GO:0000287">
    <property type="term" value="F:magnesium ion binding"/>
    <property type="evidence" value="ECO:0007669"/>
    <property type="project" value="InterPro"/>
</dbReference>
<evidence type="ECO:0000256" key="1">
    <source>
        <dbReference type="ARBA" id="ARBA00001964"/>
    </source>
</evidence>
<dbReference type="InterPro" id="IPR045229">
    <property type="entry name" value="TPP_enz"/>
</dbReference>
<protein>
    <recommendedName>
        <fullName evidence="6">Thiamine pyrophosphate enzyme central domain-containing protein</fullName>
    </recommendedName>
</protein>
<dbReference type="GO" id="GO:0050660">
    <property type="term" value="F:flavin adenine dinucleotide binding"/>
    <property type="evidence" value="ECO:0007669"/>
    <property type="project" value="TreeGrafter"/>
</dbReference>
<feature type="domain" description="Thiamine pyrophosphate enzyme central" evidence="3">
    <location>
        <begin position="116"/>
        <end position="224"/>
    </location>
</feature>